<protein>
    <recommendedName>
        <fullName evidence="7">Endoplasmic reticulum-Golgi intermediate compartment protein</fullName>
    </recommendedName>
</protein>
<keyword evidence="7" id="KW-0256">Endoplasmic reticulum</keyword>
<evidence type="ECO:0000259" key="9">
    <source>
        <dbReference type="Pfam" id="PF13850"/>
    </source>
</evidence>
<evidence type="ECO:0000259" key="8">
    <source>
        <dbReference type="Pfam" id="PF07970"/>
    </source>
</evidence>
<feature type="domain" description="Endoplasmic reticulum vesicle transporter C-terminal" evidence="8">
    <location>
        <begin position="160"/>
        <end position="330"/>
    </location>
</feature>
<reference evidence="10" key="2">
    <citation type="submission" date="2025-08" db="UniProtKB">
        <authorList>
            <consortium name="Ensembl"/>
        </authorList>
    </citation>
    <scope>IDENTIFICATION</scope>
</reference>
<evidence type="ECO:0000256" key="7">
    <source>
        <dbReference type="RuleBase" id="RU369013"/>
    </source>
</evidence>
<keyword evidence="7" id="KW-0813">Transport</keyword>
<feature type="domain" description="Endoplasmic reticulum vesicle transporter N-terminal" evidence="9">
    <location>
        <begin position="14"/>
        <end position="100"/>
    </location>
</feature>
<dbReference type="EMBL" id="AFYH01150248">
    <property type="status" value="NOT_ANNOTATED_CDS"/>
    <property type="molecule type" value="Genomic_DNA"/>
</dbReference>
<accession>H3AJM5</accession>
<dbReference type="InParanoid" id="H3AJM5"/>
<evidence type="ECO:0000313" key="11">
    <source>
        <dbReference type="Proteomes" id="UP000008672"/>
    </source>
</evidence>
<dbReference type="GeneTree" id="ENSGT00530000063113"/>
<dbReference type="PANTHER" id="PTHR10984">
    <property type="entry name" value="ENDOPLASMIC RETICULUM-GOLGI INTERMEDIATE COMPARTMENT PROTEIN"/>
    <property type="match status" value="1"/>
</dbReference>
<dbReference type="GO" id="GO:0006888">
    <property type="term" value="P:endoplasmic reticulum to Golgi vesicle-mediated transport"/>
    <property type="evidence" value="ECO:0007669"/>
    <property type="project" value="UniProtKB-UniRule"/>
</dbReference>
<dbReference type="Bgee" id="ENSLACG00000008681">
    <property type="expression patterns" value="Expressed in pelvic fin and 2 other cell types or tissues"/>
</dbReference>
<dbReference type="GO" id="GO:0000139">
    <property type="term" value="C:Golgi membrane"/>
    <property type="evidence" value="ECO:0007669"/>
    <property type="project" value="UniProtKB-SubCell"/>
</dbReference>
<dbReference type="GO" id="GO:0030134">
    <property type="term" value="C:COPII-coated ER to Golgi transport vesicle"/>
    <property type="evidence" value="ECO:0007669"/>
    <property type="project" value="TreeGrafter"/>
</dbReference>
<dbReference type="GO" id="GO:0005789">
    <property type="term" value="C:endoplasmic reticulum membrane"/>
    <property type="evidence" value="ECO:0007669"/>
    <property type="project" value="UniProtKB-SubCell"/>
</dbReference>
<name>H3AJM5_LATCH</name>
<evidence type="ECO:0000256" key="1">
    <source>
        <dbReference type="ARBA" id="ARBA00004457"/>
    </source>
</evidence>
<keyword evidence="6" id="KW-0472">Membrane</keyword>
<keyword evidence="11" id="KW-1185">Reference proteome</keyword>
<keyword evidence="3" id="KW-0812">Transmembrane</keyword>
<dbReference type="InterPro" id="IPR039542">
    <property type="entry name" value="Erv_N"/>
</dbReference>
<evidence type="ECO:0000256" key="6">
    <source>
        <dbReference type="ARBA" id="ARBA00023136"/>
    </source>
</evidence>
<dbReference type="InterPro" id="IPR045888">
    <property type="entry name" value="Erv"/>
</dbReference>
<comment type="function">
    <text evidence="7">Plays a role in transport between endoplasmic reticulum and Golgi.</text>
</comment>
<evidence type="ECO:0000256" key="5">
    <source>
        <dbReference type="ARBA" id="ARBA00022989"/>
    </source>
</evidence>
<dbReference type="PANTHER" id="PTHR10984:SF30">
    <property type="entry name" value="ENDOPLASMIC RETICULUM-GOLGI INTERMEDIATE COMPARTMENT PROTEIN 2"/>
    <property type="match status" value="1"/>
</dbReference>
<evidence type="ECO:0000313" key="10">
    <source>
        <dbReference type="Ensembl" id="ENSLACP00000009846.1"/>
    </source>
</evidence>
<dbReference type="GO" id="GO:0033116">
    <property type="term" value="C:endoplasmic reticulum-Golgi intermediate compartment membrane"/>
    <property type="evidence" value="ECO:0007669"/>
    <property type="project" value="UniProtKB-SubCell"/>
</dbReference>
<dbReference type="HOGENOM" id="CLU_034705_4_1_1"/>
<dbReference type="InterPro" id="IPR012936">
    <property type="entry name" value="Erv_C"/>
</dbReference>
<reference evidence="11" key="1">
    <citation type="submission" date="2011-08" db="EMBL/GenBank/DDBJ databases">
        <title>The draft genome of Latimeria chalumnae.</title>
        <authorList>
            <person name="Di Palma F."/>
            <person name="Alfoldi J."/>
            <person name="Johnson J."/>
            <person name="Berlin A."/>
            <person name="Gnerre S."/>
            <person name="Jaffe D."/>
            <person name="MacCallum I."/>
            <person name="Young S."/>
            <person name="Walker B.J."/>
            <person name="Lander E."/>
            <person name="Lindblad-Toh K."/>
        </authorList>
    </citation>
    <scope>NUCLEOTIDE SEQUENCE [LARGE SCALE GENOMIC DNA]</scope>
    <source>
        <strain evidence="11">Wild caught</strain>
    </source>
</reference>
<dbReference type="Ensembl" id="ENSLACT00000009922.1">
    <property type="protein sequence ID" value="ENSLACP00000009846.1"/>
    <property type="gene ID" value="ENSLACG00000008681.1"/>
</dbReference>
<sequence>MRRRVSRKPSVNLFREFDGFPKVRESCVETSARGGTVSLLALTLISILSIGEFFHFKESYIKYEYAVDTDLTGKLKINVDVTVAMKCEYIGADALDSAEKMVAGSDDLQFETAYFDLSPNQKAWQRRLQNIHEAVQKEQNLLNSLIKSSFNGTVNEMPKREVESTSSHNACRIHGSIFVNKIAGNFHITLGRSFALPAAHAHLSSKISQTEYNFSHRIDHFSFGGGMPYLLNPLDGSEKVTHENLQMYQYFLVVVPTKVNTAKFFTDTHQYSVTDRGKVIQNSKNNHDIPGIFMKYDLSSFTVRISEERMPVGQFLTRLCGIVGGIFSTAVGLGTAVQKRFLTVKLVYFETLKTEKLKLSLLSYKESSNREAKNVCSLRVTAVQTLSIEKHS</sequence>
<dbReference type="Pfam" id="PF13850">
    <property type="entry name" value="ERGIC_N"/>
    <property type="match status" value="1"/>
</dbReference>
<comment type="subcellular location">
    <subcellularLocation>
        <location evidence="7">Endoplasmic reticulum membrane</location>
        <topology evidence="7">Multi-pass membrane protein</topology>
    </subcellularLocation>
    <subcellularLocation>
        <location evidence="1 7">Endoplasmic reticulum-Golgi intermediate compartment membrane</location>
        <topology evidence="1 7">Multi-pass membrane protein</topology>
    </subcellularLocation>
    <subcellularLocation>
        <location evidence="7">Golgi apparatus membrane</location>
        <topology evidence="7">Multi-pass membrane protein</topology>
    </subcellularLocation>
</comment>
<dbReference type="OMA" id="FSHRIYK"/>
<evidence type="ECO:0000256" key="2">
    <source>
        <dbReference type="ARBA" id="ARBA00005648"/>
    </source>
</evidence>
<dbReference type="GO" id="GO:0006890">
    <property type="term" value="P:retrograde vesicle-mediated transport, Golgi to endoplasmic reticulum"/>
    <property type="evidence" value="ECO:0007669"/>
    <property type="project" value="TreeGrafter"/>
</dbReference>
<gene>
    <name evidence="10" type="primary">LOC102363236</name>
</gene>
<dbReference type="Pfam" id="PF07970">
    <property type="entry name" value="COPIIcoated_ERV"/>
    <property type="match status" value="1"/>
</dbReference>
<keyword evidence="5" id="KW-1133">Transmembrane helix</keyword>
<dbReference type="eggNOG" id="KOG2667">
    <property type="taxonomic scope" value="Eukaryota"/>
</dbReference>
<reference evidence="10" key="3">
    <citation type="submission" date="2025-09" db="UniProtKB">
        <authorList>
            <consortium name="Ensembl"/>
        </authorList>
    </citation>
    <scope>IDENTIFICATION</scope>
</reference>
<dbReference type="Proteomes" id="UP000008672">
    <property type="component" value="Unassembled WGS sequence"/>
</dbReference>
<comment type="similarity">
    <text evidence="2 7">Belongs to the ERGIC family.</text>
</comment>
<organism evidence="10 11">
    <name type="scientific">Latimeria chalumnae</name>
    <name type="common">Coelacanth</name>
    <dbReference type="NCBI Taxonomy" id="7897"/>
    <lineage>
        <taxon>Eukaryota</taxon>
        <taxon>Metazoa</taxon>
        <taxon>Chordata</taxon>
        <taxon>Craniata</taxon>
        <taxon>Vertebrata</taxon>
        <taxon>Euteleostomi</taxon>
        <taxon>Coelacanthiformes</taxon>
        <taxon>Coelacanthidae</taxon>
        <taxon>Latimeria</taxon>
    </lineage>
</organism>
<evidence type="ECO:0000256" key="3">
    <source>
        <dbReference type="ARBA" id="ARBA00022692"/>
    </source>
</evidence>
<keyword evidence="7" id="KW-0333">Golgi apparatus</keyword>
<evidence type="ECO:0000256" key="4">
    <source>
        <dbReference type="ARBA" id="ARBA00022892"/>
    </source>
</evidence>
<keyword evidence="4 7" id="KW-0931">ER-Golgi transport</keyword>
<proteinExistence type="inferred from homology"/>
<dbReference type="AlphaFoldDB" id="H3AJM5"/>
<dbReference type="STRING" id="7897.ENSLACP00000009846"/>